<sequence>MHGLRAFLHVEHAPLPMWNVYIVFFGVVPGRTAPEPPSAEDVTTIEVTILSRRPGWWPHDRDALGRRNLVVALVVGLGRRGRSEEFFRAQSS</sequence>
<comment type="caution">
    <text evidence="1">The sequence shown here is derived from an EMBL/GenBank/DDBJ whole genome shotgun (WGS) entry which is preliminary data.</text>
</comment>
<accession>A0A843UGA8</accession>
<keyword evidence="2" id="KW-1185">Reference proteome</keyword>
<reference evidence="1" key="1">
    <citation type="submission" date="2017-07" db="EMBL/GenBank/DDBJ databases">
        <title>Taro Niue Genome Assembly and Annotation.</title>
        <authorList>
            <person name="Atibalentja N."/>
            <person name="Keating K."/>
            <person name="Fields C.J."/>
        </authorList>
    </citation>
    <scope>NUCLEOTIDE SEQUENCE</scope>
    <source>
        <strain evidence="1">Niue_2</strain>
        <tissue evidence="1">Leaf</tissue>
    </source>
</reference>
<dbReference type="AlphaFoldDB" id="A0A843UGA8"/>
<gene>
    <name evidence="1" type="ORF">Taro_013711</name>
</gene>
<dbReference type="Proteomes" id="UP000652761">
    <property type="component" value="Unassembled WGS sequence"/>
</dbReference>
<evidence type="ECO:0000313" key="2">
    <source>
        <dbReference type="Proteomes" id="UP000652761"/>
    </source>
</evidence>
<proteinExistence type="predicted"/>
<name>A0A843UGA8_COLES</name>
<evidence type="ECO:0000313" key="1">
    <source>
        <dbReference type="EMBL" id="MQL81257.1"/>
    </source>
</evidence>
<protein>
    <submittedName>
        <fullName evidence="1">Uncharacterized protein</fullName>
    </submittedName>
</protein>
<organism evidence="1 2">
    <name type="scientific">Colocasia esculenta</name>
    <name type="common">Wild taro</name>
    <name type="synonym">Arum esculentum</name>
    <dbReference type="NCBI Taxonomy" id="4460"/>
    <lineage>
        <taxon>Eukaryota</taxon>
        <taxon>Viridiplantae</taxon>
        <taxon>Streptophyta</taxon>
        <taxon>Embryophyta</taxon>
        <taxon>Tracheophyta</taxon>
        <taxon>Spermatophyta</taxon>
        <taxon>Magnoliopsida</taxon>
        <taxon>Liliopsida</taxon>
        <taxon>Araceae</taxon>
        <taxon>Aroideae</taxon>
        <taxon>Colocasieae</taxon>
        <taxon>Colocasia</taxon>
    </lineage>
</organism>
<dbReference type="EMBL" id="NMUH01000556">
    <property type="protein sequence ID" value="MQL81257.1"/>
    <property type="molecule type" value="Genomic_DNA"/>
</dbReference>